<keyword evidence="1" id="KW-0808">Transferase</keyword>
<evidence type="ECO:0000313" key="2">
    <source>
        <dbReference type="Proteomes" id="UP000325081"/>
    </source>
</evidence>
<organism evidence="1 2">
    <name type="scientific">Striga asiatica</name>
    <name type="common">Asiatic witchweed</name>
    <name type="synonym">Buchnera asiatica</name>
    <dbReference type="NCBI Taxonomy" id="4170"/>
    <lineage>
        <taxon>Eukaryota</taxon>
        <taxon>Viridiplantae</taxon>
        <taxon>Streptophyta</taxon>
        <taxon>Embryophyta</taxon>
        <taxon>Tracheophyta</taxon>
        <taxon>Spermatophyta</taxon>
        <taxon>Magnoliopsida</taxon>
        <taxon>eudicotyledons</taxon>
        <taxon>Gunneridae</taxon>
        <taxon>Pentapetalae</taxon>
        <taxon>asterids</taxon>
        <taxon>lamiids</taxon>
        <taxon>Lamiales</taxon>
        <taxon>Orobanchaceae</taxon>
        <taxon>Buchnereae</taxon>
        <taxon>Striga</taxon>
    </lineage>
</organism>
<evidence type="ECO:0000313" key="1">
    <source>
        <dbReference type="EMBL" id="GER55427.1"/>
    </source>
</evidence>
<protein>
    <submittedName>
        <fullName evidence="1">Aspartyl/glutamyl-tRNA(Asn/Gln) amidotransferasesubunit B</fullName>
    </submittedName>
</protein>
<sequence length="132" mass="14873">MNPQVYNTWNMKKKKAKQYIYLTAPENIKPSNLTSAGRHTLPLLNILLQPVVNCKERHNPTNSVQYATRISNRCNCHSPAIDHDKRNSCSRCLACQFHSSRSSPWGTALKTLFSKFSLANIAADMPLCPSNI</sequence>
<dbReference type="Proteomes" id="UP000325081">
    <property type="component" value="Unassembled WGS sequence"/>
</dbReference>
<accession>A0A5A7REP2</accession>
<dbReference type="AlphaFoldDB" id="A0A5A7REP2"/>
<reference evidence="2" key="1">
    <citation type="journal article" date="2019" name="Curr. Biol.">
        <title>Genome Sequence of Striga asiatica Provides Insight into the Evolution of Plant Parasitism.</title>
        <authorList>
            <person name="Yoshida S."/>
            <person name="Kim S."/>
            <person name="Wafula E.K."/>
            <person name="Tanskanen J."/>
            <person name="Kim Y.M."/>
            <person name="Honaas L."/>
            <person name="Yang Z."/>
            <person name="Spallek T."/>
            <person name="Conn C.E."/>
            <person name="Ichihashi Y."/>
            <person name="Cheong K."/>
            <person name="Cui S."/>
            <person name="Der J.P."/>
            <person name="Gundlach H."/>
            <person name="Jiao Y."/>
            <person name="Hori C."/>
            <person name="Ishida J.K."/>
            <person name="Kasahara H."/>
            <person name="Kiba T."/>
            <person name="Kim M.S."/>
            <person name="Koo N."/>
            <person name="Laohavisit A."/>
            <person name="Lee Y.H."/>
            <person name="Lumba S."/>
            <person name="McCourt P."/>
            <person name="Mortimer J.C."/>
            <person name="Mutuku J.M."/>
            <person name="Nomura T."/>
            <person name="Sasaki-Sekimoto Y."/>
            <person name="Seto Y."/>
            <person name="Wang Y."/>
            <person name="Wakatake T."/>
            <person name="Sakakibara H."/>
            <person name="Demura T."/>
            <person name="Yamaguchi S."/>
            <person name="Yoneyama K."/>
            <person name="Manabe R.I."/>
            <person name="Nelson D.C."/>
            <person name="Schulman A.H."/>
            <person name="Timko M.P."/>
            <person name="dePamphilis C.W."/>
            <person name="Choi D."/>
            <person name="Shirasu K."/>
        </authorList>
    </citation>
    <scope>NUCLEOTIDE SEQUENCE [LARGE SCALE GENOMIC DNA]</scope>
    <source>
        <strain evidence="2">cv. UVA1</strain>
    </source>
</reference>
<name>A0A5A7REP2_STRAF</name>
<comment type="caution">
    <text evidence="1">The sequence shown here is derived from an EMBL/GenBank/DDBJ whole genome shotgun (WGS) entry which is preliminary data.</text>
</comment>
<keyword evidence="2" id="KW-1185">Reference proteome</keyword>
<gene>
    <name evidence="1" type="ORF">STAS_33084</name>
</gene>
<dbReference type="GO" id="GO:0016740">
    <property type="term" value="F:transferase activity"/>
    <property type="evidence" value="ECO:0007669"/>
    <property type="project" value="UniProtKB-KW"/>
</dbReference>
<dbReference type="EMBL" id="BKCP01011737">
    <property type="protein sequence ID" value="GER55427.1"/>
    <property type="molecule type" value="Genomic_DNA"/>
</dbReference>
<proteinExistence type="predicted"/>